<name>A0A371HSY2_MUCPR</name>
<gene>
    <name evidence="1" type="ORF">CR513_10224</name>
</gene>
<evidence type="ECO:0000313" key="1">
    <source>
        <dbReference type="EMBL" id="RDY05896.1"/>
    </source>
</evidence>
<sequence>MVGLGLGLGPNSSKLSRTHSKLKTKSIIEYYGTLNSGLFEKGRIFKFLHGLNFEYDPIRVQILGKEKLPSLFEIFFIVRSEET</sequence>
<organism evidence="1 2">
    <name type="scientific">Mucuna pruriens</name>
    <name type="common">Velvet bean</name>
    <name type="synonym">Dolichos pruriens</name>
    <dbReference type="NCBI Taxonomy" id="157652"/>
    <lineage>
        <taxon>Eukaryota</taxon>
        <taxon>Viridiplantae</taxon>
        <taxon>Streptophyta</taxon>
        <taxon>Embryophyta</taxon>
        <taxon>Tracheophyta</taxon>
        <taxon>Spermatophyta</taxon>
        <taxon>Magnoliopsida</taxon>
        <taxon>eudicotyledons</taxon>
        <taxon>Gunneridae</taxon>
        <taxon>Pentapetalae</taxon>
        <taxon>rosids</taxon>
        <taxon>fabids</taxon>
        <taxon>Fabales</taxon>
        <taxon>Fabaceae</taxon>
        <taxon>Papilionoideae</taxon>
        <taxon>50 kb inversion clade</taxon>
        <taxon>NPAAA clade</taxon>
        <taxon>indigoferoid/millettioid clade</taxon>
        <taxon>Phaseoleae</taxon>
        <taxon>Mucuna</taxon>
    </lineage>
</organism>
<dbReference type="OrthoDB" id="1743200at2759"/>
<reference evidence="1" key="1">
    <citation type="submission" date="2018-05" db="EMBL/GenBank/DDBJ databases">
        <title>Draft genome of Mucuna pruriens seed.</title>
        <authorList>
            <person name="Nnadi N.E."/>
            <person name="Vos R."/>
            <person name="Hasami M.H."/>
            <person name="Devisetty U.K."/>
            <person name="Aguiy J.C."/>
        </authorList>
    </citation>
    <scope>NUCLEOTIDE SEQUENCE [LARGE SCALE GENOMIC DNA]</scope>
    <source>
        <strain evidence="1">JCA_2017</strain>
    </source>
</reference>
<dbReference type="AlphaFoldDB" id="A0A371HSY2"/>
<dbReference type="EMBL" id="QJKJ01001788">
    <property type="protein sequence ID" value="RDY05896.1"/>
    <property type="molecule type" value="Genomic_DNA"/>
</dbReference>
<feature type="non-terminal residue" evidence="1">
    <location>
        <position position="1"/>
    </location>
</feature>
<dbReference type="Proteomes" id="UP000257109">
    <property type="component" value="Unassembled WGS sequence"/>
</dbReference>
<evidence type="ECO:0000313" key="2">
    <source>
        <dbReference type="Proteomes" id="UP000257109"/>
    </source>
</evidence>
<comment type="caution">
    <text evidence="1">The sequence shown here is derived from an EMBL/GenBank/DDBJ whole genome shotgun (WGS) entry which is preliminary data.</text>
</comment>
<proteinExistence type="predicted"/>
<accession>A0A371HSY2</accession>
<keyword evidence="2" id="KW-1185">Reference proteome</keyword>
<protein>
    <submittedName>
        <fullName evidence="1">Uncharacterized protein</fullName>
    </submittedName>
</protein>